<dbReference type="InterPro" id="IPR035976">
    <property type="entry name" value="Sushi/SCR/CCP_sf"/>
</dbReference>
<feature type="transmembrane region" description="Helical" evidence="5">
    <location>
        <begin position="1311"/>
        <end position="1335"/>
    </location>
</feature>
<comment type="caution">
    <text evidence="2">Lacks conserved residue(s) required for the propagation of feature annotation.</text>
</comment>
<reference evidence="7" key="2">
    <citation type="submission" date="2020-11" db="EMBL/GenBank/DDBJ databases">
        <authorList>
            <person name="McCartney M.A."/>
            <person name="Auch B."/>
            <person name="Kono T."/>
            <person name="Mallez S."/>
            <person name="Becker A."/>
            <person name="Gohl D.M."/>
            <person name="Silverstein K.A.T."/>
            <person name="Koren S."/>
            <person name="Bechman K.B."/>
            <person name="Herman A."/>
            <person name="Abrahante J.E."/>
            <person name="Garbe J."/>
        </authorList>
    </citation>
    <scope>NUCLEOTIDE SEQUENCE</scope>
    <source>
        <strain evidence="7">Duluth1</strain>
        <tissue evidence="7">Whole animal</tissue>
    </source>
</reference>
<evidence type="ECO:0000256" key="4">
    <source>
        <dbReference type="SAM" id="MobiDB-lite"/>
    </source>
</evidence>
<dbReference type="InterPro" id="IPR000742">
    <property type="entry name" value="EGF"/>
</dbReference>
<sequence>MNSIRDVHTGTYSVQLVIDSNMGLIVVLCTVAMLSANAHSQTMNGTEEKGLIFTARNTWGTSAALWHLPTMPAYDEVPKTVDLVPFNDPFLQFYSLDVDYRKNIVYIYERHYRSLLAVENYTASMDHITSAKPFHLGISSGTVQIAVDWLSHTIYWTDSTYRWIAAAPGAIEKMNNDIYKIIADTNLYYPDGITLDPLDGFLFWTDNGLHPKIERSDMAGRGRKTLITDGLISPISMETDIANKRIYWIDTVTENIESSKYDGTDRVTLKRITLSTLFDLAIFRDVLAVTDVYNNRIMFFNTTNREKAASSIYLRTYITYNIATYFLESQPWRADDPCLDLNCTHMCITTSTGGECACAEGFVFNKSTNSCDENSKVSHRAMILTDDTSICLTDIRVAADTSYDCVPIFYLNSSSFPNNILPPNASRSTIAYMDVNMKKRVLYIADSIGHIFRRPVDLPKEDIALDLLTTASGSITGLAYDWTDNSLYWSQSDGTIYVINVGDSATRRVLANAGNITNLVVMPHVRRLGFTTDGTIKSVLMDGTNMTTVFSEENSNTTISELVVDYDEHMFYWVSTDSTRTYLYKMTIYGNENRTTINNNIDRTTSLLAVYKGYIKWMYPNPVNSSRTYYKSVSKLTPTVSTLGYFNLRAVAMKMLDASVQNMETDKCAYLNGGCEQICISYHTDENTFEKKCECSAGYTPINTNCILKTISPVDFAIVYDTTNTNIMQIDLRTNEQAVVPLKDVSYVFGLLYDIETKRIIWSERDNPIVYSAFLNGTGVKVVGKTGNSVVRRFAKDETTGNIYYTSMSSSLDQHVGVITPSGETINLVDDFSQDAIGSIAVHPGLGKMYYSVSAYPNSYMAEANMDGSYVRKFITDVDTPDGLAIDYINNFLYWTDVYENTIRRCNLNLNGTNCSTIINETESATVIIRDLVVEGDIIFYTDYEKDSVVAYNMTGKTLQSYGKNLGRLADLVIYTKNSANKQPANKACQSNNGRGDCSAVCLPKGSTERTCKCNTGENLQEDGRTCSNVYKCNSLIVQSDSTRVTISSMCDKRLNDVCAFQCPDGYIVKNASVLVVKCLNDGWDMQTEILCIKKPADVCNSNASLSNGRLNNCFLPTVGSTCNFTCDTGYVKSVDNVMCSNSLLWIPNDSCKATTTPTTTPMTTPTATPMTTLTTTTKTTTLTTATKTTPTTTATSTPTTTLTTTTKTTTPTTITKTTTLTTATKTTTTITTFCMTSANAIPNGYINTSCVNPKAGHMCSFSCQPGYTQVNTTITCDNDAKWDPANPCQEILGVTGSQVASAGGSSGTKIGMGLGIAIALVVVIAGAVAMFVFIKRRRLTEVPYSNASFHREDENISIENPGYMTTGFARMNDHGIDPSHMDHVTFDPLPTVPVMQDEDGFVNPLYGATAQPGDDIRQQPQNGEPFYSSSHIAYDNNTLT</sequence>
<dbReference type="InterPro" id="IPR000033">
    <property type="entry name" value="LDLR_classB_rpt"/>
</dbReference>
<dbReference type="CDD" id="cd00033">
    <property type="entry name" value="CCP"/>
    <property type="match status" value="1"/>
</dbReference>
<dbReference type="Gene3D" id="2.20.28.230">
    <property type="match status" value="1"/>
</dbReference>
<keyword evidence="5" id="KW-0812">Transmembrane</keyword>
<feature type="region of interest" description="Disordered" evidence="4">
    <location>
        <begin position="1408"/>
        <end position="1441"/>
    </location>
</feature>
<feature type="repeat" description="LDL-receptor class B" evidence="3">
    <location>
        <begin position="244"/>
        <end position="286"/>
    </location>
</feature>
<keyword evidence="1" id="KW-1015">Disulfide bond</keyword>
<feature type="domain" description="Sushi" evidence="6">
    <location>
        <begin position="1233"/>
        <end position="1291"/>
    </location>
</feature>
<gene>
    <name evidence="7" type="ORF">DPMN_089127</name>
</gene>
<keyword evidence="8" id="KW-1185">Reference proteome</keyword>
<reference evidence="7" key="1">
    <citation type="journal article" date="2019" name="bioRxiv">
        <title>The Genome of the Zebra Mussel, Dreissena polymorpha: A Resource for Invasive Species Research.</title>
        <authorList>
            <person name="McCartney M.A."/>
            <person name="Auch B."/>
            <person name="Kono T."/>
            <person name="Mallez S."/>
            <person name="Zhang Y."/>
            <person name="Obille A."/>
            <person name="Becker A."/>
            <person name="Abrahante J.E."/>
            <person name="Garbe J."/>
            <person name="Badalamenti J.P."/>
            <person name="Herman A."/>
            <person name="Mangelson H."/>
            <person name="Liachko I."/>
            <person name="Sullivan S."/>
            <person name="Sone E.D."/>
            <person name="Koren S."/>
            <person name="Silverstein K.A.T."/>
            <person name="Beckman K.B."/>
            <person name="Gohl D.M."/>
        </authorList>
    </citation>
    <scope>NUCLEOTIDE SEQUENCE</scope>
    <source>
        <strain evidence="7">Duluth1</strain>
        <tissue evidence="7">Whole animal</tissue>
    </source>
</reference>
<dbReference type="PANTHER" id="PTHR46513:SF13">
    <property type="entry name" value="EGF-LIKE DOMAIN-CONTAINING PROTEIN"/>
    <property type="match status" value="1"/>
</dbReference>
<dbReference type="SUPFAM" id="SSF63825">
    <property type="entry name" value="YWTD domain"/>
    <property type="match status" value="3"/>
</dbReference>
<dbReference type="Gene3D" id="2.120.10.30">
    <property type="entry name" value="TolB, C-terminal domain"/>
    <property type="match status" value="3"/>
</dbReference>
<evidence type="ECO:0000313" key="8">
    <source>
        <dbReference type="Proteomes" id="UP000828390"/>
    </source>
</evidence>
<keyword evidence="5" id="KW-0472">Membrane</keyword>
<organism evidence="7 8">
    <name type="scientific">Dreissena polymorpha</name>
    <name type="common">Zebra mussel</name>
    <name type="synonym">Mytilus polymorpha</name>
    <dbReference type="NCBI Taxonomy" id="45954"/>
    <lineage>
        <taxon>Eukaryota</taxon>
        <taxon>Metazoa</taxon>
        <taxon>Spiralia</taxon>
        <taxon>Lophotrochozoa</taxon>
        <taxon>Mollusca</taxon>
        <taxon>Bivalvia</taxon>
        <taxon>Autobranchia</taxon>
        <taxon>Heteroconchia</taxon>
        <taxon>Euheterodonta</taxon>
        <taxon>Imparidentia</taxon>
        <taxon>Neoheterodontei</taxon>
        <taxon>Myida</taxon>
        <taxon>Dreissenoidea</taxon>
        <taxon>Dreissenidae</taxon>
        <taxon>Dreissena</taxon>
    </lineage>
</organism>
<evidence type="ECO:0000256" key="2">
    <source>
        <dbReference type="PROSITE-ProRule" id="PRU00302"/>
    </source>
</evidence>
<evidence type="ECO:0000256" key="3">
    <source>
        <dbReference type="PROSITE-ProRule" id="PRU00461"/>
    </source>
</evidence>
<feature type="transmembrane region" description="Helical" evidence="5">
    <location>
        <begin position="12"/>
        <end position="34"/>
    </location>
</feature>
<keyword evidence="2" id="KW-0768">Sushi</keyword>
<name>A0A9D4KVT2_DREPO</name>
<dbReference type="SMART" id="SM00135">
    <property type="entry name" value="LY"/>
    <property type="match status" value="8"/>
</dbReference>
<dbReference type="Pfam" id="PF00084">
    <property type="entry name" value="Sushi"/>
    <property type="match status" value="1"/>
</dbReference>
<dbReference type="PANTHER" id="PTHR46513">
    <property type="entry name" value="VITELLOGENIN RECEPTOR-LIKE PROTEIN-RELATED-RELATED"/>
    <property type="match status" value="1"/>
</dbReference>
<evidence type="ECO:0000259" key="6">
    <source>
        <dbReference type="PROSITE" id="PS50923"/>
    </source>
</evidence>
<dbReference type="InterPro" id="IPR050778">
    <property type="entry name" value="Cueball_EGF_LRP_Nidogen"/>
</dbReference>
<dbReference type="SMART" id="SM00032">
    <property type="entry name" value="CCP"/>
    <property type="match status" value="3"/>
</dbReference>
<protein>
    <recommendedName>
        <fullName evidence="6">Sushi domain-containing protein</fullName>
    </recommendedName>
</protein>
<evidence type="ECO:0000256" key="1">
    <source>
        <dbReference type="ARBA" id="ARBA00023157"/>
    </source>
</evidence>
<feature type="region of interest" description="Disordered" evidence="4">
    <location>
        <begin position="1187"/>
        <end position="1208"/>
    </location>
</feature>
<evidence type="ECO:0000313" key="7">
    <source>
        <dbReference type="EMBL" id="KAH3846820.1"/>
    </source>
</evidence>
<dbReference type="PROSITE" id="PS50923">
    <property type="entry name" value="SUSHI"/>
    <property type="match status" value="1"/>
</dbReference>
<dbReference type="InterPro" id="IPR000436">
    <property type="entry name" value="Sushi_SCR_CCP_dom"/>
</dbReference>
<evidence type="ECO:0000256" key="5">
    <source>
        <dbReference type="SAM" id="Phobius"/>
    </source>
</evidence>
<comment type="caution">
    <text evidence="7">The sequence shown here is derived from an EMBL/GenBank/DDBJ whole genome shotgun (WGS) entry which is preliminary data.</text>
</comment>
<dbReference type="InterPro" id="IPR011042">
    <property type="entry name" value="6-blade_b-propeller_TolB-like"/>
</dbReference>
<dbReference type="SUPFAM" id="SSF57535">
    <property type="entry name" value="Complement control module/SCR domain"/>
    <property type="match status" value="1"/>
</dbReference>
<dbReference type="SMART" id="SM00181">
    <property type="entry name" value="EGF"/>
    <property type="match status" value="3"/>
</dbReference>
<dbReference type="PROSITE" id="PS51120">
    <property type="entry name" value="LDLRB"/>
    <property type="match status" value="2"/>
</dbReference>
<dbReference type="Gene3D" id="2.10.70.10">
    <property type="entry name" value="Complement Module, domain 1"/>
    <property type="match status" value="2"/>
</dbReference>
<keyword evidence="5" id="KW-1133">Transmembrane helix</keyword>
<feature type="compositionally biased region" description="Polar residues" evidence="4">
    <location>
        <begin position="1419"/>
        <end position="1441"/>
    </location>
</feature>
<accession>A0A9D4KVT2</accession>
<dbReference type="Proteomes" id="UP000828390">
    <property type="component" value="Unassembled WGS sequence"/>
</dbReference>
<proteinExistence type="predicted"/>
<feature type="repeat" description="LDL-receptor class B" evidence="3">
    <location>
        <begin position="200"/>
        <end position="243"/>
    </location>
</feature>
<dbReference type="EMBL" id="JAIWYP010000003">
    <property type="protein sequence ID" value="KAH3846820.1"/>
    <property type="molecule type" value="Genomic_DNA"/>
</dbReference>